<protein>
    <recommendedName>
        <fullName evidence="2">carbonic anhydrase</fullName>
        <ecNumber evidence="2">4.2.1.1</ecNumber>
    </recommendedName>
</protein>
<feature type="binding site" evidence="8">
    <location>
        <position position="64"/>
    </location>
    <ligand>
        <name>Zn(2+)</name>
        <dbReference type="ChEBI" id="CHEBI:29105"/>
    </ligand>
</feature>
<feature type="binding site" evidence="8">
    <location>
        <position position="115"/>
    </location>
    <ligand>
        <name>Zn(2+)</name>
        <dbReference type="ChEBI" id="CHEBI:29105"/>
    </ligand>
</feature>
<dbReference type="EMBL" id="LN483070">
    <property type="protein sequence ID" value="CEA07464.1"/>
    <property type="molecule type" value="Genomic_DNA"/>
</dbReference>
<dbReference type="Gene3D" id="3.40.1050.10">
    <property type="entry name" value="Carbonic anhydrase"/>
    <property type="match status" value="1"/>
</dbReference>
<evidence type="ECO:0000313" key="9">
    <source>
        <dbReference type="EMBL" id="CEA07464.1"/>
    </source>
</evidence>
<dbReference type="InterPro" id="IPR001765">
    <property type="entry name" value="Carbonic_anhydrase"/>
</dbReference>
<dbReference type="SUPFAM" id="SSF53056">
    <property type="entry name" value="beta-carbonic anhydrase, cab"/>
    <property type="match status" value="1"/>
</dbReference>
<dbReference type="EC" id="4.2.1.1" evidence="2"/>
<evidence type="ECO:0000256" key="1">
    <source>
        <dbReference type="ARBA" id="ARBA00006217"/>
    </source>
</evidence>
<evidence type="ECO:0000256" key="3">
    <source>
        <dbReference type="ARBA" id="ARBA00022723"/>
    </source>
</evidence>
<evidence type="ECO:0000256" key="8">
    <source>
        <dbReference type="PIRSR" id="PIRSR601765-1"/>
    </source>
</evidence>
<reference evidence="9" key="1">
    <citation type="submission" date="2014-07" db="EMBL/GenBank/DDBJ databases">
        <authorList>
            <person name="Urmite Genomes Urmite Genomes"/>
        </authorList>
    </citation>
    <scope>NUCLEOTIDE SEQUENCE</scope>
    <source>
        <strain evidence="9">11W110_air</strain>
    </source>
</reference>
<name>A0A078MMF1_9MICC</name>
<sequence>MSEPASVTETASPALTPAAAWQRLQEGNERFVAGTASHPNQDASRRSSLAAGQNPFAVIFGCSDSRLAAEIIFDLGLGDAFVVRTAGQVIDDAVLGSLEYSVAALGVPLVVVLGHDSCGAVTEAKKTVETGDMPGGHLRSLVERITPSVLAAQRSGSNEVNDMVVEHTRQTAARLVESSQVIASAVEAGSTAVVGVFYHLAEGGADLVSGFGAVAHPAVIRSTRPRDAGFSSGAAAD</sequence>
<organism evidence="9">
    <name type="scientific">Arthrobacter saudimassiliensis</name>
    <dbReference type="NCBI Taxonomy" id="1461584"/>
    <lineage>
        <taxon>Bacteria</taxon>
        <taxon>Bacillati</taxon>
        <taxon>Actinomycetota</taxon>
        <taxon>Actinomycetes</taxon>
        <taxon>Micrococcales</taxon>
        <taxon>Micrococcaceae</taxon>
        <taxon>Arthrobacter</taxon>
    </lineage>
</organism>
<proteinExistence type="inferred from homology"/>
<feature type="binding site" evidence="8">
    <location>
        <position position="62"/>
    </location>
    <ligand>
        <name>Zn(2+)</name>
        <dbReference type="ChEBI" id="CHEBI:29105"/>
    </ligand>
</feature>
<dbReference type="GO" id="GO:0004089">
    <property type="term" value="F:carbonate dehydratase activity"/>
    <property type="evidence" value="ECO:0007669"/>
    <property type="project" value="UniProtKB-EC"/>
</dbReference>
<dbReference type="GO" id="GO:0015976">
    <property type="term" value="P:carbon utilization"/>
    <property type="evidence" value="ECO:0007669"/>
    <property type="project" value="InterPro"/>
</dbReference>
<dbReference type="Pfam" id="PF00484">
    <property type="entry name" value="Pro_CA"/>
    <property type="match status" value="1"/>
</dbReference>
<dbReference type="SMART" id="SM00947">
    <property type="entry name" value="Pro_CA"/>
    <property type="match status" value="1"/>
</dbReference>
<keyword evidence="4 8" id="KW-0862">Zinc</keyword>
<gene>
    <name evidence="9" type="primary">mtcA2</name>
    <name evidence="9" type="ORF">BN1051_00778</name>
</gene>
<accession>A0A078MMF1</accession>
<comment type="catalytic activity">
    <reaction evidence="7">
        <text>hydrogencarbonate + H(+) = CO2 + H2O</text>
        <dbReference type="Rhea" id="RHEA:10748"/>
        <dbReference type="ChEBI" id="CHEBI:15377"/>
        <dbReference type="ChEBI" id="CHEBI:15378"/>
        <dbReference type="ChEBI" id="CHEBI:16526"/>
        <dbReference type="ChEBI" id="CHEBI:17544"/>
        <dbReference type="EC" id="4.2.1.1"/>
    </reaction>
</comment>
<comment type="function">
    <text evidence="6">Catalyzes the reversible hydration of carbon dioxide to form bicarbonate.</text>
</comment>
<evidence type="ECO:0000256" key="4">
    <source>
        <dbReference type="ARBA" id="ARBA00022833"/>
    </source>
</evidence>
<dbReference type="PANTHER" id="PTHR11002:SF79">
    <property type="entry name" value="CARBONIC ANHYDRASE 2"/>
    <property type="match status" value="1"/>
</dbReference>
<evidence type="ECO:0000256" key="7">
    <source>
        <dbReference type="ARBA" id="ARBA00048348"/>
    </source>
</evidence>
<dbReference type="FunFam" id="3.40.1050.10:FF:000006">
    <property type="entry name" value="Carbonic anhydrase"/>
    <property type="match status" value="1"/>
</dbReference>
<dbReference type="AlphaFoldDB" id="A0A078MMF1"/>
<keyword evidence="3 8" id="KW-0479">Metal-binding</keyword>
<dbReference type="PANTHER" id="PTHR11002">
    <property type="entry name" value="CARBONIC ANHYDRASE"/>
    <property type="match status" value="1"/>
</dbReference>
<comment type="similarity">
    <text evidence="1">Belongs to the beta-class carbonic anhydrase family.</text>
</comment>
<dbReference type="InterPro" id="IPR036874">
    <property type="entry name" value="Carbonic_anhydrase_sf"/>
</dbReference>
<keyword evidence="5" id="KW-0456">Lyase</keyword>
<evidence type="ECO:0000256" key="2">
    <source>
        <dbReference type="ARBA" id="ARBA00012925"/>
    </source>
</evidence>
<comment type="cofactor">
    <cofactor evidence="8">
        <name>Zn(2+)</name>
        <dbReference type="ChEBI" id="CHEBI:29105"/>
    </cofactor>
    <text evidence="8">Binds 1 zinc ion per subunit.</text>
</comment>
<dbReference type="PATRIC" id="fig|1461584.3.peg.768"/>
<feature type="binding site" evidence="8">
    <location>
        <position position="118"/>
    </location>
    <ligand>
        <name>Zn(2+)</name>
        <dbReference type="ChEBI" id="CHEBI:29105"/>
    </ligand>
</feature>
<dbReference type="GO" id="GO:0008270">
    <property type="term" value="F:zinc ion binding"/>
    <property type="evidence" value="ECO:0007669"/>
    <property type="project" value="InterPro"/>
</dbReference>
<evidence type="ECO:0000256" key="6">
    <source>
        <dbReference type="ARBA" id="ARBA00024993"/>
    </source>
</evidence>
<dbReference type="CDD" id="cd03378">
    <property type="entry name" value="beta_CA_cladeC"/>
    <property type="match status" value="1"/>
</dbReference>
<dbReference type="InterPro" id="IPR015892">
    <property type="entry name" value="Carbonic_anhydrase_CS"/>
</dbReference>
<dbReference type="PROSITE" id="PS00704">
    <property type="entry name" value="PROK_CO2_ANHYDRASE_1"/>
    <property type="match status" value="1"/>
</dbReference>
<evidence type="ECO:0000256" key="5">
    <source>
        <dbReference type="ARBA" id="ARBA00023239"/>
    </source>
</evidence>